<evidence type="ECO:0000256" key="6">
    <source>
        <dbReference type="ARBA" id="ARBA00023136"/>
    </source>
</evidence>
<dbReference type="GO" id="GO:0015288">
    <property type="term" value="F:porin activity"/>
    <property type="evidence" value="ECO:0007669"/>
    <property type="project" value="TreeGrafter"/>
</dbReference>
<dbReference type="Proteomes" id="UP000298133">
    <property type="component" value="Unassembled WGS sequence"/>
</dbReference>
<dbReference type="PANTHER" id="PTHR30026:SF20">
    <property type="entry name" value="OUTER MEMBRANE PROTEIN TOLC"/>
    <property type="match status" value="1"/>
</dbReference>
<comment type="caution">
    <text evidence="9">The sequence shown here is derived from an EMBL/GenBank/DDBJ whole genome shotgun (WGS) entry which is preliminary data.</text>
</comment>
<evidence type="ECO:0000256" key="7">
    <source>
        <dbReference type="ARBA" id="ARBA00023237"/>
    </source>
</evidence>
<name>A0A4Y8UHD6_9GAMM</name>
<keyword evidence="4" id="KW-1134">Transmembrane beta strand</keyword>
<reference evidence="9 10" key="1">
    <citation type="submission" date="2019-03" db="EMBL/GenBank/DDBJ databases">
        <title>Draft genome of Gammaproteobacteria bacterium LSUCC0057, a member of the SAR92 clade.</title>
        <authorList>
            <person name="Lanclos V.C."/>
            <person name="Doiron C."/>
            <person name="Henson M.W."/>
            <person name="Thrash J.C."/>
        </authorList>
    </citation>
    <scope>NUCLEOTIDE SEQUENCE [LARGE SCALE GENOMIC DNA]</scope>
    <source>
        <strain evidence="9 10">LSUCC0057</strain>
    </source>
</reference>
<dbReference type="Pfam" id="PF02321">
    <property type="entry name" value="OEP"/>
    <property type="match status" value="2"/>
</dbReference>
<comment type="subcellular location">
    <subcellularLocation>
        <location evidence="1">Cell outer membrane</location>
    </subcellularLocation>
</comment>
<evidence type="ECO:0000313" key="9">
    <source>
        <dbReference type="EMBL" id="TFH67838.1"/>
    </source>
</evidence>
<dbReference type="NCBIfam" id="TIGR01844">
    <property type="entry name" value="type_I_sec_TolC"/>
    <property type="match status" value="1"/>
</dbReference>
<keyword evidence="6" id="KW-0472">Membrane</keyword>
<evidence type="ECO:0000256" key="5">
    <source>
        <dbReference type="ARBA" id="ARBA00022692"/>
    </source>
</evidence>
<keyword evidence="7" id="KW-0998">Cell outer membrane</keyword>
<dbReference type="GO" id="GO:0009279">
    <property type="term" value="C:cell outer membrane"/>
    <property type="evidence" value="ECO:0007669"/>
    <property type="project" value="UniProtKB-SubCell"/>
</dbReference>
<evidence type="ECO:0000256" key="3">
    <source>
        <dbReference type="ARBA" id="ARBA00022448"/>
    </source>
</evidence>
<dbReference type="GO" id="GO:1990281">
    <property type="term" value="C:efflux pump complex"/>
    <property type="evidence" value="ECO:0007669"/>
    <property type="project" value="TreeGrafter"/>
</dbReference>
<dbReference type="InterPro" id="IPR003423">
    <property type="entry name" value="OMP_efflux"/>
</dbReference>
<organism evidence="9 10">
    <name type="scientific">Gammaproteobacteria bacterium LSUCC0057</name>
    <dbReference type="NCBI Taxonomy" id="2559237"/>
    <lineage>
        <taxon>Bacteria</taxon>
        <taxon>Pseudomonadati</taxon>
        <taxon>Pseudomonadota</taxon>
        <taxon>Gammaproteobacteria</taxon>
        <taxon>Cellvibrionales</taxon>
        <taxon>Porticoccaceae</taxon>
        <taxon>SAR92 clade</taxon>
    </lineage>
</organism>
<keyword evidence="3" id="KW-0813">Transport</keyword>
<keyword evidence="8" id="KW-0732">Signal</keyword>
<dbReference type="PANTHER" id="PTHR30026">
    <property type="entry name" value="OUTER MEMBRANE PROTEIN TOLC"/>
    <property type="match status" value="1"/>
</dbReference>
<dbReference type="OrthoDB" id="9813458at2"/>
<dbReference type="GO" id="GO:0015562">
    <property type="term" value="F:efflux transmembrane transporter activity"/>
    <property type="evidence" value="ECO:0007669"/>
    <property type="project" value="InterPro"/>
</dbReference>
<evidence type="ECO:0000256" key="4">
    <source>
        <dbReference type="ARBA" id="ARBA00022452"/>
    </source>
</evidence>
<keyword evidence="5" id="KW-0812">Transmembrane</keyword>
<gene>
    <name evidence="9" type="ORF">E3W66_06210</name>
</gene>
<comment type="similarity">
    <text evidence="2">Belongs to the outer membrane factor (OMF) (TC 1.B.17) family.</text>
</comment>
<evidence type="ECO:0000256" key="2">
    <source>
        <dbReference type="ARBA" id="ARBA00007613"/>
    </source>
</evidence>
<evidence type="ECO:0000256" key="1">
    <source>
        <dbReference type="ARBA" id="ARBA00004442"/>
    </source>
</evidence>
<feature type="chain" id="PRO_5021419024" evidence="8">
    <location>
        <begin position="32"/>
        <end position="472"/>
    </location>
</feature>
<protein>
    <submittedName>
        <fullName evidence="9">Type I secretion protein TolC</fullName>
    </submittedName>
</protein>
<dbReference type="Gene3D" id="1.20.1600.10">
    <property type="entry name" value="Outer membrane efflux proteins (OEP)"/>
    <property type="match status" value="1"/>
</dbReference>
<dbReference type="InterPro" id="IPR010130">
    <property type="entry name" value="T1SS_OMP_TolC"/>
</dbReference>
<dbReference type="InterPro" id="IPR051906">
    <property type="entry name" value="TolC-like"/>
</dbReference>
<feature type="signal peptide" evidence="8">
    <location>
        <begin position="1"/>
        <end position="31"/>
    </location>
</feature>
<dbReference type="SUPFAM" id="SSF56954">
    <property type="entry name" value="Outer membrane efflux proteins (OEP)"/>
    <property type="match status" value="1"/>
</dbReference>
<sequence>MTLKGTGMAIRTTLASSLLTLSLTAAGSAWSADLVEVFRQAQDNDPILRAARASFLANREVKTQSRAALLPQVSGLASYGRSEDETTTAVVSGSYTNAATETESNSWGATLNQALFNLPAWYRFQRGAALSEAAQAQFIAAQQSMMVRVAEDYFNALRAADNLDTRRAEQRAIARQLEQTQERYNVGLIAITDVHEAQAAFDDARVNTLEAESALIIAFEQFEVLTGNRFEQLAGLDSNFAVSAPTESAEAWVSYALANNPQLRSAALARDAARSGAKAGRAAHLPTVSMTLSYNDGDSDRDYQQVNLVDEALLSAIDSRLDNETTTLAVSVSMPLFTSGLVSSQRRQSVQEAVRSSEEYTLAKRNTVKNARSSYQLVTTNSARVSARRQAVVSAQSALDATQAGYEVGTRNIVDVLLAQRTLFQAQRNYANARYDYILSNLRLKQVAGQLSPEDIYQLNDALSTENLVTSS</sequence>
<evidence type="ECO:0000313" key="10">
    <source>
        <dbReference type="Proteomes" id="UP000298133"/>
    </source>
</evidence>
<keyword evidence="10" id="KW-1185">Reference proteome</keyword>
<dbReference type="AlphaFoldDB" id="A0A4Y8UHD6"/>
<evidence type="ECO:0000256" key="8">
    <source>
        <dbReference type="SAM" id="SignalP"/>
    </source>
</evidence>
<accession>A0A4Y8UHD6</accession>
<dbReference type="EMBL" id="SPIA01000002">
    <property type="protein sequence ID" value="TFH67838.1"/>
    <property type="molecule type" value="Genomic_DNA"/>
</dbReference>
<proteinExistence type="inferred from homology"/>